<protein>
    <submittedName>
        <fullName evidence="2">Uncharacterized protein</fullName>
    </submittedName>
</protein>
<name>A0ABV0MFA0_9TELE</name>
<reference evidence="2 3" key="1">
    <citation type="submission" date="2021-06" db="EMBL/GenBank/DDBJ databases">
        <authorList>
            <person name="Palmer J.M."/>
        </authorList>
    </citation>
    <scope>NUCLEOTIDE SEQUENCE [LARGE SCALE GENOMIC DNA]</scope>
    <source>
        <strain evidence="2 3">GA_2019</strain>
        <tissue evidence="2">Muscle</tissue>
    </source>
</reference>
<organism evidence="2 3">
    <name type="scientific">Goodea atripinnis</name>
    <dbReference type="NCBI Taxonomy" id="208336"/>
    <lineage>
        <taxon>Eukaryota</taxon>
        <taxon>Metazoa</taxon>
        <taxon>Chordata</taxon>
        <taxon>Craniata</taxon>
        <taxon>Vertebrata</taxon>
        <taxon>Euteleostomi</taxon>
        <taxon>Actinopterygii</taxon>
        <taxon>Neopterygii</taxon>
        <taxon>Teleostei</taxon>
        <taxon>Neoteleostei</taxon>
        <taxon>Acanthomorphata</taxon>
        <taxon>Ovalentaria</taxon>
        <taxon>Atherinomorphae</taxon>
        <taxon>Cyprinodontiformes</taxon>
        <taxon>Goodeidae</taxon>
        <taxon>Goodea</taxon>
    </lineage>
</organism>
<feature type="compositionally biased region" description="Polar residues" evidence="1">
    <location>
        <begin position="76"/>
        <end position="96"/>
    </location>
</feature>
<keyword evidence="3" id="KW-1185">Reference proteome</keyword>
<dbReference type="Proteomes" id="UP001476798">
    <property type="component" value="Unassembled WGS sequence"/>
</dbReference>
<feature type="region of interest" description="Disordered" evidence="1">
    <location>
        <begin position="23"/>
        <end position="97"/>
    </location>
</feature>
<comment type="caution">
    <text evidence="2">The sequence shown here is derived from an EMBL/GenBank/DDBJ whole genome shotgun (WGS) entry which is preliminary data.</text>
</comment>
<feature type="compositionally biased region" description="Low complexity" evidence="1">
    <location>
        <begin position="56"/>
        <end position="70"/>
    </location>
</feature>
<proteinExistence type="predicted"/>
<sequence>MGQGESQQLKGRAAPLTAAVHSLATSSASVPQGPGLGPIPMSQFGTISRQISRHNSSTTSSASMVSATGTYRRAPSVSSQQPQINGGPAFQQNSGPRTKHSFCIIVDICVDQVSVLNPVELVALQPHICLIRP</sequence>
<accession>A0ABV0MFA0</accession>
<feature type="compositionally biased region" description="Polar residues" evidence="1">
    <location>
        <begin position="43"/>
        <end position="55"/>
    </location>
</feature>
<gene>
    <name evidence="2" type="ORF">GOODEAATRI_005311</name>
</gene>
<evidence type="ECO:0000256" key="1">
    <source>
        <dbReference type="SAM" id="MobiDB-lite"/>
    </source>
</evidence>
<dbReference type="EMBL" id="JAHRIO010000239">
    <property type="protein sequence ID" value="MEQ2157778.1"/>
    <property type="molecule type" value="Genomic_DNA"/>
</dbReference>
<evidence type="ECO:0000313" key="2">
    <source>
        <dbReference type="EMBL" id="MEQ2157778.1"/>
    </source>
</evidence>
<evidence type="ECO:0000313" key="3">
    <source>
        <dbReference type="Proteomes" id="UP001476798"/>
    </source>
</evidence>